<evidence type="ECO:0000256" key="4">
    <source>
        <dbReference type="ARBA" id="ARBA00022884"/>
    </source>
</evidence>
<dbReference type="Pfam" id="PF01195">
    <property type="entry name" value="Pept_tRNA_hydro"/>
    <property type="match status" value="1"/>
</dbReference>
<dbReference type="CDD" id="cd00462">
    <property type="entry name" value="PTH"/>
    <property type="match status" value="1"/>
</dbReference>
<comment type="subcellular location">
    <subcellularLocation>
        <location evidence="7">Cytoplasm</location>
    </subcellularLocation>
</comment>
<feature type="region of interest" description="Disordered" evidence="10">
    <location>
        <begin position="190"/>
        <end position="218"/>
    </location>
</feature>
<comment type="function">
    <text evidence="7">Catalyzes the release of premature peptidyl moieties from peptidyl-tRNA molecules trapped in stalled 50S ribosomal subunits, and thus maintains levels of free tRNAs and 50S ribosomes.</text>
</comment>
<dbReference type="NCBIfam" id="TIGR00447">
    <property type="entry name" value="pth"/>
    <property type="match status" value="1"/>
</dbReference>
<dbReference type="Proteomes" id="UP000011744">
    <property type="component" value="Unassembled WGS sequence"/>
</dbReference>
<feature type="binding site" evidence="7">
    <location>
        <position position="112"/>
    </location>
    <ligand>
        <name>tRNA</name>
        <dbReference type="ChEBI" id="CHEBI:17843"/>
    </ligand>
</feature>
<dbReference type="GO" id="GO:0006515">
    <property type="term" value="P:protein quality control for misfolded or incompletely synthesized proteins"/>
    <property type="evidence" value="ECO:0007669"/>
    <property type="project" value="UniProtKB-UniRule"/>
</dbReference>
<keyword evidence="3 7" id="KW-0378">Hydrolase</keyword>
<evidence type="ECO:0000256" key="8">
    <source>
        <dbReference type="RuleBase" id="RU000673"/>
    </source>
</evidence>
<feature type="site" description="Discriminates between blocked and unblocked aminoacyl-tRNA" evidence="7">
    <location>
        <position position="9"/>
    </location>
</feature>
<dbReference type="OrthoDB" id="9800507at2"/>
<keyword evidence="7" id="KW-0963">Cytoplasm</keyword>
<dbReference type="AlphaFoldDB" id="M2ZND2"/>
<comment type="catalytic activity">
    <reaction evidence="7 8">
        <text>an N-acyl-L-alpha-aminoacyl-tRNA + H2O = an N-acyl-L-amino acid + a tRNA + H(+)</text>
        <dbReference type="Rhea" id="RHEA:54448"/>
        <dbReference type="Rhea" id="RHEA-COMP:10123"/>
        <dbReference type="Rhea" id="RHEA-COMP:13883"/>
        <dbReference type="ChEBI" id="CHEBI:15377"/>
        <dbReference type="ChEBI" id="CHEBI:15378"/>
        <dbReference type="ChEBI" id="CHEBI:59874"/>
        <dbReference type="ChEBI" id="CHEBI:78442"/>
        <dbReference type="ChEBI" id="CHEBI:138191"/>
        <dbReference type="EC" id="3.1.1.29"/>
    </reaction>
</comment>
<dbReference type="SUPFAM" id="SSF53178">
    <property type="entry name" value="Peptidyl-tRNA hydrolase-like"/>
    <property type="match status" value="1"/>
</dbReference>
<dbReference type="PANTHER" id="PTHR17224">
    <property type="entry name" value="PEPTIDYL-TRNA HYDROLASE"/>
    <property type="match status" value="1"/>
</dbReference>
<dbReference type="PROSITE" id="PS01195">
    <property type="entry name" value="PEPT_TRNA_HYDROL_1"/>
    <property type="match status" value="1"/>
</dbReference>
<protein>
    <recommendedName>
        <fullName evidence="6 7">Peptidyl-tRNA hydrolase</fullName>
        <shortName evidence="7">Pth</shortName>
        <ecNumber evidence="1 7">3.1.1.29</ecNumber>
    </recommendedName>
</protein>
<evidence type="ECO:0000313" key="11">
    <source>
        <dbReference type="EMBL" id="EME68807.1"/>
    </source>
</evidence>
<dbReference type="PATRIC" id="fig|1244869.3.peg.3352"/>
<keyword evidence="4 7" id="KW-0694">RNA-binding</keyword>
<dbReference type="HAMAP" id="MF_00083">
    <property type="entry name" value="Pept_tRNA_hydro_bact"/>
    <property type="match status" value="1"/>
</dbReference>
<comment type="similarity">
    <text evidence="5 7 9">Belongs to the PTH family.</text>
</comment>
<feature type="binding site" evidence="7">
    <location>
        <position position="64"/>
    </location>
    <ligand>
        <name>tRNA</name>
        <dbReference type="ChEBI" id="CHEBI:17843"/>
    </ligand>
</feature>
<feature type="binding site" evidence="7">
    <location>
        <position position="14"/>
    </location>
    <ligand>
        <name>tRNA</name>
        <dbReference type="ChEBI" id="CHEBI:17843"/>
    </ligand>
</feature>
<dbReference type="GO" id="GO:0072344">
    <property type="term" value="P:rescue of stalled ribosome"/>
    <property type="evidence" value="ECO:0007669"/>
    <property type="project" value="UniProtKB-UniRule"/>
</dbReference>
<keyword evidence="2 7" id="KW-0820">tRNA-binding</keyword>
<evidence type="ECO:0000256" key="10">
    <source>
        <dbReference type="SAM" id="MobiDB-lite"/>
    </source>
</evidence>
<dbReference type="PROSITE" id="PS01196">
    <property type="entry name" value="PEPT_TRNA_HYDROL_2"/>
    <property type="match status" value="1"/>
</dbReference>
<dbReference type="EMBL" id="AONQ01000052">
    <property type="protein sequence ID" value="EME68807.1"/>
    <property type="molecule type" value="Genomic_DNA"/>
</dbReference>
<dbReference type="GO" id="GO:0000049">
    <property type="term" value="F:tRNA binding"/>
    <property type="evidence" value="ECO:0007669"/>
    <property type="project" value="UniProtKB-UniRule"/>
</dbReference>
<accession>M2ZND2</accession>
<dbReference type="InterPro" id="IPR018171">
    <property type="entry name" value="Pept_tRNA_hydro_CS"/>
</dbReference>
<sequence>MLLVVGLGNPGSDYARNRHNIGFMAADVLVRRHSFGPWRSKFQGEIAEGVIGGEKVLVLKPQTYMNLSGQSAAAAARFLKVPVDGLIVLHDELDIAPGRLKVKRGGGAGGHNGLKSIDSHLGSNYRRVRLGIGHPGDRDLVSGYVLHDFAKADEAWLVPVLDAVADTFPMLVSGDDAGFMTRVAHLTAPPKPKKEKAAEAAPAPAPAQISAPPSGGGLAEALKAAMTKITRKD</sequence>
<evidence type="ECO:0000256" key="2">
    <source>
        <dbReference type="ARBA" id="ARBA00022555"/>
    </source>
</evidence>
<dbReference type="GO" id="GO:0005737">
    <property type="term" value="C:cytoplasm"/>
    <property type="evidence" value="ECO:0007669"/>
    <property type="project" value="UniProtKB-SubCell"/>
</dbReference>
<evidence type="ECO:0000256" key="6">
    <source>
        <dbReference type="ARBA" id="ARBA00050038"/>
    </source>
</evidence>
<feature type="site" description="Stabilizes the basic form of H active site to accept a proton" evidence="7">
    <location>
        <position position="91"/>
    </location>
</feature>
<dbReference type="PANTHER" id="PTHR17224:SF1">
    <property type="entry name" value="PEPTIDYL-TRNA HYDROLASE"/>
    <property type="match status" value="1"/>
</dbReference>
<comment type="function">
    <text evidence="7">Hydrolyzes ribosome-free peptidyl-tRNAs (with 1 or more amino acids incorporated), which drop off the ribosome during protein synthesis, or as a result of ribosome stalling.</text>
</comment>
<dbReference type="GO" id="GO:0004045">
    <property type="term" value="F:peptidyl-tRNA hydrolase activity"/>
    <property type="evidence" value="ECO:0007669"/>
    <property type="project" value="UniProtKB-UniRule"/>
</dbReference>
<comment type="caution">
    <text evidence="11">The sequence shown here is derived from an EMBL/GenBank/DDBJ whole genome shotgun (WGS) entry which is preliminary data.</text>
</comment>
<evidence type="ECO:0000256" key="9">
    <source>
        <dbReference type="RuleBase" id="RU004320"/>
    </source>
</evidence>
<dbReference type="eggNOG" id="COG0193">
    <property type="taxonomic scope" value="Bacteria"/>
</dbReference>
<dbReference type="RefSeq" id="WP_008619709.1">
    <property type="nucleotide sequence ID" value="NZ_AONQ01000052.1"/>
</dbReference>
<dbReference type="FunFam" id="3.40.50.1470:FF:000001">
    <property type="entry name" value="Peptidyl-tRNA hydrolase"/>
    <property type="match status" value="1"/>
</dbReference>
<gene>
    <name evidence="7" type="primary">pth</name>
    <name evidence="11" type="ORF">H261_16690</name>
</gene>
<organism evidence="11 12">
    <name type="scientific">Paramagnetospirillum caucaseum</name>
    <dbReference type="NCBI Taxonomy" id="1244869"/>
    <lineage>
        <taxon>Bacteria</taxon>
        <taxon>Pseudomonadati</taxon>
        <taxon>Pseudomonadota</taxon>
        <taxon>Alphaproteobacteria</taxon>
        <taxon>Rhodospirillales</taxon>
        <taxon>Magnetospirillaceae</taxon>
        <taxon>Paramagnetospirillum</taxon>
    </lineage>
</organism>
<evidence type="ECO:0000256" key="3">
    <source>
        <dbReference type="ARBA" id="ARBA00022801"/>
    </source>
</evidence>
<dbReference type="InterPro" id="IPR001328">
    <property type="entry name" value="Pept_tRNA_hydro"/>
</dbReference>
<evidence type="ECO:0000256" key="7">
    <source>
        <dbReference type="HAMAP-Rule" id="MF_00083"/>
    </source>
</evidence>
<comment type="subunit">
    <text evidence="7">Monomer.</text>
</comment>
<proteinExistence type="inferred from homology"/>
<dbReference type="InterPro" id="IPR036416">
    <property type="entry name" value="Pept_tRNA_hydro_sf"/>
</dbReference>
<evidence type="ECO:0000256" key="1">
    <source>
        <dbReference type="ARBA" id="ARBA00013260"/>
    </source>
</evidence>
<feature type="binding site" evidence="7">
    <location>
        <position position="66"/>
    </location>
    <ligand>
        <name>tRNA</name>
        <dbReference type="ChEBI" id="CHEBI:17843"/>
    </ligand>
</feature>
<dbReference type="STRING" id="1244869.H261_16690"/>
<evidence type="ECO:0000313" key="12">
    <source>
        <dbReference type="Proteomes" id="UP000011744"/>
    </source>
</evidence>
<name>M2ZND2_9PROT</name>
<reference evidence="11 12" key="1">
    <citation type="journal article" date="2014" name="Genome Announc.">
        <title>Draft Genome Sequence of Magnetospirillum sp. Strain SO-1, a Freshwater Magnetotactic Bacterium Isolated from the Ol'khovka River, Russia.</title>
        <authorList>
            <person name="Grouzdev D.S."/>
            <person name="Dziuba M.V."/>
            <person name="Sukhacheva M.S."/>
            <person name="Mardanov A.V."/>
            <person name="Beletskiy A.V."/>
            <person name="Kuznetsov B.B."/>
            <person name="Skryabin K.G."/>
        </authorList>
    </citation>
    <scope>NUCLEOTIDE SEQUENCE [LARGE SCALE GENOMIC DNA]</scope>
    <source>
        <strain evidence="11 12">SO-1</strain>
    </source>
</reference>
<dbReference type="EC" id="3.1.1.29" evidence="1 7"/>
<keyword evidence="12" id="KW-1185">Reference proteome</keyword>
<dbReference type="Gene3D" id="3.40.50.1470">
    <property type="entry name" value="Peptidyl-tRNA hydrolase"/>
    <property type="match status" value="1"/>
</dbReference>
<feature type="active site" description="Proton acceptor" evidence="7">
    <location>
        <position position="19"/>
    </location>
</feature>
<evidence type="ECO:0000256" key="5">
    <source>
        <dbReference type="ARBA" id="ARBA00038063"/>
    </source>
</evidence>